<organism evidence="2 3">
    <name type="scientific">Skeletonema marinoi</name>
    <dbReference type="NCBI Taxonomy" id="267567"/>
    <lineage>
        <taxon>Eukaryota</taxon>
        <taxon>Sar</taxon>
        <taxon>Stramenopiles</taxon>
        <taxon>Ochrophyta</taxon>
        <taxon>Bacillariophyta</taxon>
        <taxon>Coscinodiscophyceae</taxon>
        <taxon>Thalassiosirophycidae</taxon>
        <taxon>Thalassiosirales</taxon>
        <taxon>Skeletonemataceae</taxon>
        <taxon>Skeletonema</taxon>
        <taxon>Skeletonema marinoi-dohrnii complex</taxon>
    </lineage>
</organism>
<gene>
    <name evidence="2" type="ORF">QTG54_002556</name>
</gene>
<sequence length="609" mass="68019">MSMVRTKQAEEESTMGPNGDHARAESSNKWLDFNDGLCYNPCTDVDVHQVFSAADAAVGMLTPISELTPATVMGAINKSIPSNIIFVFEDDSFDEEYGSAYTHKSESSSFQDSTTLGSSTKYPSVSRQRFGRINSSLASYYIVTPADGAKKKKQLAIKEVNVKERANSGGDGEVELVYGSNAYLKKIGMRQSFMPFQRFRTLTKRASSFKPSIQLQGSGDSTKSLSSGEVSNEEDDRPLVTVDCIQYENKKEESNETMAEKEWSDEVTKADDDVATQLHQKITTGLAELLETGVFPETSVERSVVLDRYRDDSLGGSTEVLYKLGSTYVTVTPEEVCRVEPGKDRMTVASLIEPGKDRLTATSVTPSIQLQGSGDGTKSLSSDEESNEDDERSVVIEHCIQYEDKKEESNEKKVEKEEWKGKVETSAERNVVLDLQGDDSLEGSTEVLYKFGSTFVRVTPKKVCRIEPGKNRSTKVLAKRPELDTKEAEKVGKEANKKDEAEATQEQAAKKQSEKTAKHQMRKVQSKHQKEEKAEAKRTKKEARKSKGTANKCAEDEAQETHEMKSNKNSRFFTPLKFLYRRRNVNECTVQDEMSVQDEVSVQEVWRTT</sequence>
<feature type="region of interest" description="Disordered" evidence="1">
    <location>
        <begin position="1"/>
        <end position="24"/>
    </location>
</feature>
<dbReference type="AlphaFoldDB" id="A0AAD8YJG9"/>
<evidence type="ECO:0000313" key="2">
    <source>
        <dbReference type="EMBL" id="KAK1747212.1"/>
    </source>
</evidence>
<feature type="compositionally biased region" description="Polar residues" evidence="1">
    <location>
        <begin position="360"/>
        <end position="378"/>
    </location>
</feature>
<proteinExistence type="predicted"/>
<feature type="compositionally biased region" description="Acidic residues" evidence="1">
    <location>
        <begin position="382"/>
        <end position="391"/>
    </location>
</feature>
<evidence type="ECO:0000256" key="1">
    <source>
        <dbReference type="SAM" id="MobiDB-lite"/>
    </source>
</evidence>
<feature type="compositionally biased region" description="Basic and acidic residues" evidence="1">
    <location>
        <begin position="508"/>
        <end position="517"/>
    </location>
</feature>
<feature type="compositionally biased region" description="Basic and acidic residues" evidence="1">
    <location>
        <begin position="479"/>
        <end position="501"/>
    </location>
</feature>
<reference evidence="2" key="1">
    <citation type="submission" date="2023-06" db="EMBL/GenBank/DDBJ databases">
        <title>Survivors Of The Sea: Transcriptome response of Skeletonema marinoi to long-term dormancy.</title>
        <authorList>
            <person name="Pinder M.I.M."/>
            <person name="Kourtchenko O."/>
            <person name="Robertson E.K."/>
            <person name="Larsson T."/>
            <person name="Maumus F."/>
            <person name="Osuna-Cruz C.M."/>
            <person name="Vancaester E."/>
            <person name="Stenow R."/>
            <person name="Vandepoele K."/>
            <person name="Ploug H."/>
            <person name="Bruchert V."/>
            <person name="Godhe A."/>
            <person name="Topel M."/>
        </authorList>
    </citation>
    <scope>NUCLEOTIDE SEQUENCE</scope>
    <source>
        <strain evidence="2">R05AC</strain>
    </source>
</reference>
<feature type="compositionally biased region" description="Basic and acidic residues" evidence="1">
    <location>
        <begin position="553"/>
        <end position="566"/>
    </location>
</feature>
<comment type="caution">
    <text evidence="2">The sequence shown here is derived from an EMBL/GenBank/DDBJ whole genome shotgun (WGS) entry which is preliminary data.</text>
</comment>
<feature type="region of interest" description="Disordered" evidence="1">
    <location>
        <begin position="210"/>
        <end position="235"/>
    </location>
</feature>
<evidence type="ECO:0000313" key="3">
    <source>
        <dbReference type="Proteomes" id="UP001224775"/>
    </source>
</evidence>
<keyword evidence="3" id="KW-1185">Reference proteome</keyword>
<dbReference type="EMBL" id="JATAAI010000003">
    <property type="protein sequence ID" value="KAK1747212.1"/>
    <property type="molecule type" value="Genomic_DNA"/>
</dbReference>
<feature type="compositionally biased region" description="Basic and acidic residues" evidence="1">
    <location>
        <begin position="528"/>
        <end position="537"/>
    </location>
</feature>
<feature type="compositionally biased region" description="Basic residues" evidence="1">
    <location>
        <begin position="518"/>
        <end position="527"/>
    </location>
</feature>
<feature type="compositionally biased region" description="Polar residues" evidence="1">
    <location>
        <begin position="210"/>
        <end position="230"/>
    </location>
</feature>
<dbReference type="Proteomes" id="UP001224775">
    <property type="component" value="Unassembled WGS sequence"/>
</dbReference>
<feature type="compositionally biased region" description="Basic residues" evidence="1">
    <location>
        <begin position="538"/>
        <end position="547"/>
    </location>
</feature>
<feature type="region of interest" description="Disordered" evidence="1">
    <location>
        <begin position="472"/>
        <end position="569"/>
    </location>
</feature>
<accession>A0AAD8YJG9</accession>
<feature type="region of interest" description="Disordered" evidence="1">
    <location>
        <begin position="357"/>
        <end position="392"/>
    </location>
</feature>
<protein>
    <submittedName>
        <fullName evidence="2">Uncharacterized protein</fullName>
    </submittedName>
</protein>
<name>A0AAD8YJG9_9STRA</name>